<gene>
    <name evidence="2" type="ORF">NIES267_66250</name>
</gene>
<dbReference type="SUPFAM" id="SSF47413">
    <property type="entry name" value="lambda repressor-like DNA-binding domains"/>
    <property type="match status" value="1"/>
</dbReference>
<dbReference type="CDD" id="cd00093">
    <property type="entry name" value="HTH_XRE"/>
    <property type="match status" value="1"/>
</dbReference>
<organism evidence="2 3">
    <name type="scientific">Calothrix parasitica NIES-267</name>
    <dbReference type="NCBI Taxonomy" id="1973488"/>
    <lineage>
        <taxon>Bacteria</taxon>
        <taxon>Bacillati</taxon>
        <taxon>Cyanobacteriota</taxon>
        <taxon>Cyanophyceae</taxon>
        <taxon>Nostocales</taxon>
        <taxon>Calotrichaceae</taxon>
        <taxon>Calothrix</taxon>
    </lineage>
</organism>
<dbReference type="PROSITE" id="PS50943">
    <property type="entry name" value="HTH_CROC1"/>
    <property type="match status" value="1"/>
</dbReference>
<dbReference type="EMBL" id="AP018227">
    <property type="protein sequence ID" value="BAY87107.1"/>
    <property type="molecule type" value="Genomic_DNA"/>
</dbReference>
<reference evidence="2 3" key="1">
    <citation type="submission" date="2017-06" db="EMBL/GenBank/DDBJ databases">
        <title>Genome sequencing of cyanobaciteial culture collection at National Institute for Environmental Studies (NIES).</title>
        <authorList>
            <person name="Hirose Y."/>
            <person name="Shimura Y."/>
            <person name="Fujisawa T."/>
            <person name="Nakamura Y."/>
            <person name="Kawachi M."/>
        </authorList>
    </citation>
    <scope>NUCLEOTIDE SEQUENCE [LARGE SCALE GENOMIC DNA]</scope>
    <source>
        <strain evidence="2 3">NIES-267</strain>
    </source>
</reference>
<name>A0A1Z4M0X9_9CYAN</name>
<evidence type="ECO:0000313" key="3">
    <source>
        <dbReference type="Proteomes" id="UP000218418"/>
    </source>
</evidence>
<dbReference type="GO" id="GO:0003677">
    <property type="term" value="F:DNA binding"/>
    <property type="evidence" value="ECO:0007669"/>
    <property type="project" value="InterPro"/>
</dbReference>
<sequence>MGIIRLKVRELAAEKGWTIKEVSDRSGVVYSTLRTYARSPGMTMVDFTAIRKLARTFDVMIEELVEVLEE</sequence>
<protein>
    <submittedName>
        <fullName evidence="2">XRE family transcriptional regulator</fullName>
    </submittedName>
</protein>
<proteinExistence type="predicted"/>
<dbReference type="InterPro" id="IPR010982">
    <property type="entry name" value="Lambda_DNA-bd_dom_sf"/>
</dbReference>
<dbReference type="Proteomes" id="UP000218418">
    <property type="component" value="Chromosome"/>
</dbReference>
<dbReference type="AlphaFoldDB" id="A0A1Z4M0X9"/>
<keyword evidence="3" id="KW-1185">Reference proteome</keyword>
<dbReference type="SMART" id="SM00530">
    <property type="entry name" value="HTH_XRE"/>
    <property type="match status" value="1"/>
</dbReference>
<dbReference type="Gene3D" id="1.10.260.40">
    <property type="entry name" value="lambda repressor-like DNA-binding domains"/>
    <property type="match status" value="1"/>
</dbReference>
<accession>A0A1Z4M0X9</accession>
<evidence type="ECO:0000313" key="2">
    <source>
        <dbReference type="EMBL" id="BAY87107.1"/>
    </source>
</evidence>
<dbReference type="InterPro" id="IPR001387">
    <property type="entry name" value="Cro/C1-type_HTH"/>
</dbReference>
<evidence type="ECO:0000259" key="1">
    <source>
        <dbReference type="PROSITE" id="PS50943"/>
    </source>
</evidence>
<dbReference type="Pfam" id="PF13443">
    <property type="entry name" value="HTH_26"/>
    <property type="match status" value="1"/>
</dbReference>
<feature type="domain" description="HTH cro/C1-type" evidence="1">
    <location>
        <begin position="8"/>
        <end position="64"/>
    </location>
</feature>
<dbReference type="OrthoDB" id="2364157at2"/>